<evidence type="ECO:0000256" key="4">
    <source>
        <dbReference type="PROSITE-ProRule" id="PRU00409"/>
    </source>
</evidence>
<accession>A0ABQ2MLF4</accession>
<name>A0ABQ2MLF4_9ACTN</name>
<evidence type="ECO:0000256" key="1">
    <source>
        <dbReference type="ARBA" id="ARBA00022598"/>
    </source>
</evidence>
<feature type="domain" description="ATP-grasp" evidence="5">
    <location>
        <begin position="127"/>
        <end position="325"/>
    </location>
</feature>
<organism evidence="6 7">
    <name type="scientific">Streptomyces daqingensis</name>
    <dbReference type="NCBI Taxonomy" id="1472640"/>
    <lineage>
        <taxon>Bacteria</taxon>
        <taxon>Bacillati</taxon>
        <taxon>Actinomycetota</taxon>
        <taxon>Actinomycetes</taxon>
        <taxon>Kitasatosporales</taxon>
        <taxon>Streptomycetaceae</taxon>
        <taxon>Streptomyces</taxon>
    </lineage>
</organism>
<evidence type="ECO:0000313" key="7">
    <source>
        <dbReference type="Proteomes" id="UP000631535"/>
    </source>
</evidence>
<dbReference type="PROSITE" id="PS50975">
    <property type="entry name" value="ATP_GRASP"/>
    <property type="match status" value="1"/>
</dbReference>
<evidence type="ECO:0000313" key="6">
    <source>
        <dbReference type="EMBL" id="GGO54002.1"/>
    </source>
</evidence>
<dbReference type="InterPro" id="IPR052032">
    <property type="entry name" value="ATP-dep_AA_Ligase"/>
</dbReference>
<comment type="caution">
    <text evidence="6">The sequence shown here is derived from an EMBL/GenBank/DDBJ whole genome shotgun (WGS) entry which is preliminary data.</text>
</comment>
<dbReference type="PANTHER" id="PTHR43585:SF2">
    <property type="entry name" value="ATP-GRASP ENZYME FSQD"/>
    <property type="match status" value="1"/>
</dbReference>
<dbReference type="Pfam" id="PF13535">
    <property type="entry name" value="ATP-grasp_4"/>
    <property type="match status" value="1"/>
</dbReference>
<keyword evidence="3 4" id="KW-0067">ATP-binding</keyword>
<dbReference type="SUPFAM" id="SSF56059">
    <property type="entry name" value="Glutathione synthetase ATP-binding domain-like"/>
    <property type="match status" value="1"/>
</dbReference>
<protein>
    <submittedName>
        <fullName evidence="6">Carboxylase</fullName>
    </submittedName>
</protein>
<dbReference type="PANTHER" id="PTHR43585">
    <property type="entry name" value="FUMIPYRROLE BIOSYNTHESIS PROTEIN C"/>
    <property type="match status" value="1"/>
</dbReference>
<dbReference type="RefSeq" id="WP_189038740.1">
    <property type="nucleotide sequence ID" value="NZ_BMMP01000014.1"/>
</dbReference>
<dbReference type="Gene3D" id="3.40.50.20">
    <property type="match status" value="1"/>
</dbReference>
<evidence type="ECO:0000259" key="5">
    <source>
        <dbReference type="PROSITE" id="PS50975"/>
    </source>
</evidence>
<proteinExistence type="predicted"/>
<gene>
    <name evidence="6" type="ORF">GCM10012287_41930</name>
</gene>
<dbReference type="Proteomes" id="UP000631535">
    <property type="component" value="Unassembled WGS sequence"/>
</dbReference>
<dbReference type="SMART" id="SM01209">
    <property type="entry name" value="GARS_A"/>
    <property type="match status" value="1"/>
</dbReference>
<keyword evidence="1" id="KW-0436">Ligase</keyword>
<dbReference type="EMBL" id="BMMP01000014">
    <property type="protein sequence ID" value="GGO54002.1"/>
    <property type="molecule type" value="Genomic_DNA"/>
</dbReference>
<dbReference type="Gene3D" id="3.30.470.20">
    <property type="entry name" value="ATP-grasp fold, B domain"/>
    <property type="match status" value="1"/>
</dbReference>
<reference evidence="7" key="1">
    <citation type="journal article" date="2019" name="Int. J. Syst. Evol. Microbiol.">
        <title>The Global Catalogue of Microorganisms (GCM) 10K type strain sequencing project: providing services to taxonomists for standard genome sequencing and annotation.</title>
        <authorList>
            <consortium name="The Broad Institute Genomics Platform"/>
            <consortium name="The Broad Institute Genome Sequencing Center for Infectious Disease"/>
            <person name="Wu L."/>
            <person name="Ma J."/>
        </authorList>
    </citation>
    <scope>NUCLEOTIDE SEQUENCE [LARGE SCALE GENOMIC DNA]</scope>
    <source>
        <strain evidence="7">CGMCC 4.7178</strain>
    </source>
</reference>
<dbReference type="InterPro" id="IPR011761">
    <property type="entry name" value="ATP-grasp"/>
</dbReference>
<evidence type="ECO:0000256" key="2">
    <source>
        <dbReference type="ARBA" id="ARBA00022741"/>
    </source>
</evidence>
<sequence>MPTPEQPAQPETADESAPLLLLIGSGDRRYREYMVAAVARHFRLWLLDAPDPTWQLPYVQGTTQVDTRAPEALHAAAGPVTARHTVAGVFTYDESLVHSSARLAQRLDLPGASPEAVLACRDKATTRDLLTGAGVPQPASTPVTTAEEARKAADSIGYPVVVKARGLGGSIGVIRVDGPASVEEAFHSAASAQWPGVPRYAADVLVEEYLTGPEISVDSVVASGAVTPMVLARKQVGMEPYFEETGHTVDAADPLLSDADLTDQLDRVHRALGFEHGATHAEFKLTLDGPRLVELNARLGGDFIPYLGMLATGTDPSVAAASVAAGLVPDTNPKTRRTAAIRFLYPEADCQAVETVVRTDLLGPTVHKAVATAPPGARLALPPRGYMSRFGHVIAVGDDPDQVAADLADPRRLIELRSRPLDEEA</sequence>
<keyword evidence="7" id="KW-1185">Reference proteome</keyword>
<evidence type="ECO:0000256" key="3">
    <source>
        <dbReference type="ARBA" id="ARBA00022840"/>
    </source>
</evidence>
<keyword evidence="2 4" id="KW-0547">Nucleotide-binding</keyword>